<evidence type="ECO:0000313" key="1">
    <source>
        <dbReference type="EMBL" id="GAA0880832.1"/>
    </source>
</evidence>
<proteinExistence type="predicted"/>
<keyword evidence="2" id="KW-1185">Reference proteome</keyword>
<reference evidence="2" key="1">
    <citation type="journal article" date="2019" name="Int. J. Syst. Evol. Microbiol.">
        <title>The Global Catalogue of Microorganisms (GCM) 10K type strain sequencing project: providing services to taxonomists for standard genome sequencing and annotation.</title>
        <authorList>
            <consortium name="The Broad Institute Genomics Platform"/>
            <consortium name="The Broad Institute Genome Sequencing Center for Infectious Disease"/>
            <person name="Wu L."/>
            <person name="Ma J."/>
        </authorList>
    </citation>
    <scope>NUCLEOTIDE SEQUENCE [LARGE SCALE GENOMIC DNA]</scope>
    <source>
        <strain evidence="2">JCM 16112</strain>
    </source>
</reference>
<comment type="caution">
    <text evidence="1">The sequence shown here is derived from an EMBL/GenBank/DDBJ whole genome shotgun (WGS) entry which is preliminary data.</text>
</comment>
<gene>
    <name evidence="1" type="ORF">GCM10009119_38020</name>
</gene>
<sequence>MEDSGIAHTHFYRIYISPLILYGLSQYARQLALCGYLPEHISAVVTAAQRAQGYRSELCSRVYVDGYIDQT</sequence>
<evidence type="ECO:0000313" key="2">
    <source>
        <dbReference type="Proteomes" id="UP001500469"/>
    </source>
</evidence>
<name>A0ABP3YL73_9BACT</name>
<organism evidence="1 2">
    <name type="scientific">Algoriphagus jejuensis</name>
    <dbReference type="NCBI Taxonomy" id="419934"/>
    <lineage>
        <taxon>Bacteria</taxon>
        <taxon>Pseudomonadati</taxon>
        <taxon>Bacteroidota</taxon>
        <taxon>Cytophagia</taxon>
        <taxon>Cytophagales</taxon>
        <taxon>Cyclobacteriaceae</taxon>
        <taxon>Algoriphagus</taxon>
    </lineage>
</organism>
<dbReference type="Proteomes" id="UP001500469">
    <property type="component" value="Unassembled WGS sequence"/>
</dbReference>
<protein>
    <submittedName>
        <fullName evidence="1">Uncharacterized protein</fullName>
    </submittedName>
</protein>
<dbReference type="EMBL" id="BAAAFI010000047">
    <property type="protein sequence ID" value="GAA0880832.1"/>
    <property type="molecule type" value="Genomic_DNA"/>
</dbReference>
<accession>A0ABP3YL73</accession>